<evidence type="ECO:0000313" key="6">
    <source>
        <dbReference type="Proteomes" id="UP000005087"/>
    </source>
</evidence>
<dbReference type="Pfam" id="PF07885">
    <property type="entry name" value="Ion_trans_2"/>
    <property type="match status" value="1"/>
</dbReference>
<dbReference type="GO" id="GO:0006813">
    <property type="term" value="P:potassium ion transport"/>
    <property type="evidence" value="ECO:0007669"/>
    <property type="project" value="InterPro"/>
</dbReference>
<evidence type="ECO:0000259" key="4">
    <source>
        <dbReference type="Pfam" id="PF07885"/>
    </source>
</evidence>
<comment type="subcellular location">
    <subcellularLocation>
        <location evidence="1">Cell membrane</location>
        <topology evidence="1">Multi-pass membrane protein</topology>
    </subcellularLocation>
</comment>
<dbReference type="EMBL" id="CM001484">
    <property type="protein sequence ID" value="EIF00625.1"/>
    <property type="molecule type" value="Genomic_DNA"/>
</dbReference>
<dbReference type="HOGENOM" id="CLU_050982_3_0_11"/>
<name>I1D6Q0_9PSEU</name>
<evidence type="ECO:0000256" key="1">
    <source>
        <dbReference type="ARBA" id="ARBA00004651"/>
    </source>
</evidence>
<dbReference type="InterPro" id="IPR036291">
    <property type="entry name" value="NAD(P)-bd_dom_sf"/>
</dbReference>
<keyword evidence="2" id="KW-0812">Transmembrane</keyword>
<evidence type="ECO:0000256" key="2">
    <source>
        <dbReference type="SAM" id="Phobius"/>
    </source>
</evidence>
<sequence>MPFFLARLLARLTMLTSWITPVAVVTFVFFTSWPLMALAEPDDSELVRPENYWWYFVVTASTVGYGDFHPETAAGRVVGGYVILGGIAALTTVFTKLASVLEKAKGQRMQGSVTVDASDHTVLLGYTPGRTERIVAELLVDNGGSDDRELVLCAWDEVGNHPMPGEAVTFVRGDLTDAAVLRRAGVHRARTVLVDVRDDNEALAVTLAVSHVTAEAHVVVTLRDMERSSLLGYVDGNIHPVQWHTPRMITEELQSPGIGEVYADLMTHGGANTYSVTLPDTVGTVSVERCRTVLGRQYNATLLAARTGDTLDVNPHWDTKLEPGSVLYYISAEPLSERQLERALRS</sequence>
<keyword evidence="2" id="KW-1133">Transmembrane helix</keyword>
<feature type="transmembrane region" description="Helical" evidence="2">
    <location>
        <begin position="80"/>
        <end position="101"/>
    </location>
</feature>
<feature type="domain" description="Potassium channel" evidence="4">
    <location>
        <begin position="25"/>
        <end position="102"/>
    </location>
</feature>
<dbReference type="SUPFAM" id="SSF81324">
    <property type="entry name" value="Voltage-gated potassium channels"/>
    <property type="match status" value="1"/>
</dbReference>
<feature type="domain" description="RCK N-terminal" evidence="3">
    <location>
        <begin position="166"/>
        <end position="231"/>
    </location>
</feature>
<keyword evidence="6" id="KW-1185">Reference proteome</keyword>
<dbReference type="Gene3D" id="1.10.287.70">
    <property type="match status" value="1"/>
</dbReference>
<dbReference type="Pfam" id="PF02254">
    <property type="entry name" value="TrkA_N"/>
    <property type="match status" value="1"/>
</dbReference>
<feature type="transmembrane region" description="Helical" evidence="2">
    <location>
        <begin position="12"/>
        <end position="32"/>
    </location>
</feature>
<dbReference type="AlphaFoldDB" id="I1D6Q0"/>
<dbReference type="eggNOG" id="COG1226">
    <property type="taxonomic scope" value="Bacteria"/>
</dbReference>
<dbReference type="InterPro" id="IPR050721">
    <property type="entry name" value="Trk_Ktr_HKT_K-transport"/>
</dbReference>
<reference evidence="6" key="2">
    <citation type="submission" date="2012-01" db="EMBL/GenBank/DDBJ databases">
        <title>Noncontiguous Finished sequence of chromosome of Saccharomonospora glauca K62.</title>
        <authorList>
            <consortium name="US DOE Joint Genome Institute"/>
            <person name="Lucas S."/>
            <person name="Han J."/>
            <person name="Lapidus A."/>
            <person name="Cheng J.-F."/>
            <person name="Goodwin L."/>
            <person name="Pitluck S."/>
            <person name="Peters L."/>
            <person name="Mikhailova N."/>
            <person name="Held B."/>
            <person name="Detter J.C."/>
            <person name="Han C."/>
            <person name="Tapia R."/>
            <person name="Land M."/>
            <person name="Hauser L."/>
            <person name="Kyrpides N."/>
            <person name="Ivanova N."/>
            <person name="Pagani I."/>
            <person name="Brambilla E.-M."/>
            <person name="Klenk H.-P."/>
            <person name="Woyke T."/>
        </authorList>
    </citation>
    <scope>NUCLEOTIDE SEQUENCE [LARGE SCALE GENOMIC DNA]</scope>
    <source>
        <strain evidence="6">K62</strain>
    </source>
</reference>
<dbReference type="GO" id="GO:0005886">
    <property type="term" value="C:plasma membrane"/>
    <property type="evidence" value="ECO:0007669"/>
    <property type="project" value="UniProtKB-SubCell"/>
</dbReference>
<keyword evidence="2" id="KW-0472">Membrane</keyword>
<organism evidence="5 6">
    <name type="scientific">Saccharomonospora glauca K62</name>
    <dbReference type="NCBI Taxonomy" id="928724"/>
    <lineage>
        <taxon>Bacteria</taxon>
        <taxon>Bacillati</taxon>
        <taxon>Actinomycetota</taxon>
        <taxon>Actinomycetes</taxon>
        <taxon>Pseudonocardiales</taxon>
        <taxon>Pseudonocardiaceae</taxon>
        <taxon>Saccharomonospora</taxon>
    </lineage>
</organism>
<dbReference type="SUPFAM" id="SSF51735">
    <property type="entry name" value="NAD(P)-binding Rossmann-fold domains"/>
    <property type="match status" value="1"/>
</dbReference>
<dbReference type="RefSeq" id="WP_005466425.1">
    <property type="nucleotide sequence ID" value="NZ_CM001484.1"/>
</dbReference>
<dbReference type="PANTHER" id="PTHR43833:SF9">
    <property type="entry name" value="POTASSIUM CHANNEL PROTEIN YUGO-RELATED"/>
    <property type="match status" value="1"/>
</dbReference>
<protein>
    <submittedName>
        <fullName evidence="5">K+ transport system, NAD-binding component</fullName>
    </submittedName>
</protein>
<dbReference type="InterPro" id="IPR003148">
    <property type="entry name" value="RCK_N"/>
</dbReference>
<gene>
    <name evidence="5" type="ORF">SacglDRAFT_03778</name>
</gene>
<dbReference type="InterPro" id="IPR013099">
    <property type="entry name" value="K_chnl_dom"/>
</dbReference>
<dbReference type="OrthoDB" id="9799090at2"/>
<dbReference type="STRING" id="928724.SacglDRAFT_03778"/>
<proteinExistence type="predicted"/>
<dbReference type="PANTHER" id="PTHR43833">
    <property type="entry name" value="POTASSIUM CHANNEL PROTEIN 2-RELATED-RELATED"/>
    <property type="match status" value="1"/>
</dbReference>
<reference evidence="5 6" key="1">
    <citation type="submission" date="2011-09" db="EMBL/GenBank/DDBJ databases">
        <authorList>
            <consortium name="US DOE Joint Genome Institute (JGI-PGF)"/>
            <person name="Lucas S."/>
            <person name="Han J."/>
            <person name="Lapidus A."/>
            <person name="Cheng J.-F."/>
            <person name="Goodwin L."/>
            <person name="Pitluck S."/>
            <person name="Peters L."/>
            <person name="Land M.L."/>
            <person name="Hauser L."/>
            <person name="Brambilla E."/>
            <person name="Klenk H.-P."/>
            <person name="Woyke T.J."/>
        </authorList>
    </citation>
    <scope>NUCLEOTIDE SEQUENCE [LARGE SCALE GENOMIC DNA]</scope>
    <source>
        <strain evidence="5 6">K62</strain>
    </source>
</reference>
<evidence type="ECO:0000313" key="5">
    <source>
        <dbReference type="EMBL" id="EIF00625.1"/>
    </source>
</evidence>
<accession>I1D6Q0</accession>
<dbReference type="Gene3D" id="3.40.50.720">
    <property type="entry name" value="NAD(P)-binding Rossmann-like Domain"/>
    <property type="match status" value="1"/>
</dbReference>
<dbReference type="Proteomes" id="UP000005087">
    <property type="component" value="Chromosome"/>
</dbReference>
<evidence type="ECO:0000259" key="3">
    <source>
        <dbReference type="Pfam" id="PF02254"/>
    </source>
</evidence>